<dbReference type="PROSITE" id="PS51471">
    <property type="entry name" value="FE2OG_OXY"/>
    <property type="match status" value="1"/>
</dbReference>
<keyword evidence="9" id="KW-1185">Reference proteome</keyword>
<evidence type="ECO:0000256" key="4">
    <source>
        <dbReference type="ARBA" id="ARBA00022964"/>
    </source>
</evidence>
<dbReference type="Pfam" id="PF13640">
    <property type="entry name" value="2OG-FeII_Oxy_3"/>
    <property type="match status" value="1"/>
</dbReference>
<keyword evidence="6" id="KW-0408">Iron</keyword>
<evidence type="ECO:0000259" key="7">
    <source>
        <dbReference type="PROSITE" id="PS51471"/>
    </source>
</evidence>
<gene>
    <name evidence="8" type="ORF">GON04_14630</name>
</gene>
<comment type="caution">
    <text evidence="8">The sequence shown here is derived from an EMBL/GenBank/DDBJ whole genome shotgun (WGS) entry which is preliminary data.</text>
</comment>
<dbReference type="Gene3D" id="2.60.120.620">
    <property type="entry name" value="q2cbj1_9rhob like domain"/>
    <property type="match status" value="1"/>
</dbReference>
<dbReference type="RefSeq" id="WP_157398821.1">
    <property type="nucleotide sequence ID" value="NZ_WSEL01000009.1"/>
</dbReference>
<dbReference type="EMBL" id="WSEL01000009">
    <property type="protein sequence ID" value="MVQ30693.1"/>
    <property type="molecule type" value="Genomic_DNA"/>
</dbReference>
<keyword evidence="5" id="KW-0560">Oxidoreductase</keyword>
<feature type="domain" description="Fe2OG dioxygenase" evidence="7">
    <location>
        <begin position="134"/>
        <end position="227"/>
    </location>
</feature>
<evidence type="ECO:0000313" key="8">
    <source>
        <dbReference type="EMBL" id="MVQ30693.1"/>
    </source>
</evidence>
<dbReference type="GO" id="GO:0051213">
    <property type="term" value="F:dioxygenase activity"/>
    <property type="evidence" value="ECO:0007669"/>
    <property type="project" value="UniProtKB-KW"/>
</dbReference>
<dbReference type="AlphaFoldDB" id="A0A6N8IXI2"/>
<dbReference type="InterPro" id="IPR006620">
    <property type="entry name" value="Pro_4_hyd_alph"/>
</dbReference>
<dbReference type="InterPro" id="IPR044862">
    <property type="entry name" value="Pro_4_hyd_alph_FE2OG_OXY"/>
</dbReference>
<dbReference type="InterPro" id="IPR005123">
    <property type="entry name" value="Oxoglu/Fe-dep_dioxygenase_dom"/>
</dbReference>
<dbReference type="SMART" id="SM00702">
    <property type="entry name" value="P4Hc"/>
    <property type="match status" value="1"/>
</dbReference>
<keyword evidence="2" id="KW-0479">Metal-binding</keyword>
<evidence type="ECO:0000256" key="1">
    <source>
        <dbReference type="ARBA" id="ARBA00001961"/>
    </source>
</evidence>
<organism evidence="8 9">
    <name type="scientific">Ramlibacter pinisoli</name>
    <dbReference type="NCBI Taxonomy" id="2682844"/>
    <lineage>
        <taxon>Bacteria</taxon>
        <taxon>Pseudomonadati</taxon>
        <taxon>Pseudomonadota</taxon>
        <taxon>Betaproteobacteria</taxon>
        <taxon>Burkholderiales</taxon>
        <taxon>Comamonadaceae</taxon>
        <taxon>Ramlibacter</taxon>
    </lineage>
</organism>
<name>A0A6N8IXI2_9BURK</name>
<accession>A0A6N8IXI2</accession>
<evidence type="ECO:0000256" key="3">
    <source>
        <dbReference type="ARBA" id="ARBA00022896"/>
    </source>
</evidence>
<comment type="cofactor">
    <cofactor evidence="1">
        <name>L-ascorbate</name>
        <dbReference type="ChEBI" id="CHEBI:38290"/>
    </cofactor>
</comment>
<evidence type="ECO:0000256" key="6">
    <source>
        <dbReference type="ARBA" id="ARBA00023004"/>
    </source>
</evidence>
<keyword evidence="3" id="KW-0847">Vitamin C</keyword>
<evidence type="ECO:0000256" key="2">
    <source>
        <dbReference type="ARBA" id="ARBA00022723"/>
    </source>
</evidence>
<protein>
    <recommendedName>
        <fullName evidence="7">Fe2OG dioxygenase domain-containing protein</fullName>
    </recommendedName>
</protein>
<proteinExistence type="predicted"/>
<sequence length="231" mass="25360">MSSYPPASLAGHDAVPLQYRFPSDIRVNEAGVGSLAWRTGQGPFGQTTVASQNASMAAVQWQAGVLTPEECAAVVAAGRALPMMDGRVELGADSYRVSHIAWIEPQPENHWLYHKVGALFTQINRSYGFDIVGLVDALQFTEYGPGQHFHWHMDIGHEQTSLRKLSMTIQLSQPDDYDGGALEFVGLHPMEQSRTQGSATFFPSFMGHRVQPVTRGTRCSLVAWAAGQPYR</sequence>
<keyword evidence="4" id="KW-0223">Dioxygenase</keyword>
<evidence type="ECO:0000256" key="5">
    <source>
        <dbReference type="ARBA" id="ARBA00023002"/>
    </source>
</evidence>
<dbReference type="Proteomes" id="UP000469385">
    <property type="component" value="Unassembled WGS sequence"/>
</dbReference>
<reference evidence="8 9" key="1">
    <citation type="submission" date="2019-12" db="EMBL/GenBank/DDBJ databases">
        <authorList>
            <person name="Huq M.A."/>
        </authorList>
    </citation>
    <scope>NUCLEOTIDE SEQUENCE [LARGE SCALE GENOMIC DNA]</scope>
    <source>
        <strain evidence="8 9">MAH-25</strain>
    </source>
</reference>
<evidence type="ECO:0000313" key="9">
    <source>
        <dbReference type="Proteomes" id="UP000469385"/>
    </source>
</evidence>
<dbReference type="GO" id="GO:0031418">
    <property type="term" value="F:L-ascorbic acid binding"/>
    <property type="evidence" value="ECO:0007669"/>
    <property type="project" value="UniProtKB-KW"/>
</dbReference>
<dbReference type="GO" id="GO:0005506">
    <property type="term" value="F:iron ion binding"/>
    <property type="evidence" value="ECO:0007669"/>
    <property type="project" value="InterPro"/>
</dbReference>
<dbReference type="GO" id="GO:0016705">
    <property type="term" value="F:oxidoreductase activity, acting on paired donors, with incorporation or reduction of molecular oxygen"/>
    <property type="evidence" value="ECO:0007669"/>
    <property type="project" value="InterPro"/>
</dbReference>